<dbReference type="PANTHER" id="PTHR36313">
    <property type="entry name" value="ROOT MERISTEM GROWTH FACTOR 2"/>
    <property type="match status" value="1"/>
</dbReference>
<dbReference type="AlphaFoldDB" id="A0AAN9S4D0"/>
<dbReference type="GO" id="GO:0008083">
    <property type="term" value="F:growth factor activity"/>
    <property type="evidence" value="ECO:0007669"/>
    <property type="project" value="InterPro"/>
</dbReference>
<sequence length="155" mass="17192">MVSPTSTTFLLLFILLPLRFSNARSHHQAKKTLVVAKLETPKNPVNVEIYHGVPAVSETHQGTRLHPGRKMISGGVLWKSNVLEAEDRMGLTTTKWKAHCVIGSCNHEDQGKGILNVKHKVSIRNKGHSIKVNLSGLVPLNADYYVPRPHPPKNN</sequence>
<protein>
    <submittedName>
        <fullName evidence="2">Uncharacterized protein</fullName>
    </submittedName>
</protein>
<proteinExistence type="predicted"/>
<dbReference type="Proteomes" id="UP001386955">
    <property type="component" value="Unassembled WGS sequence"/>
</dbReference>
<keyword evidence="1" id="KW-0732">Signal</keyword>
<reference evidence="2 3" key="1">
    <citation type="submission" date="2024-01" db="EMBL/GenBank/DDBJ databases">
        <title>The genomes of 5 underutilized Papilionoideae crops provide insights into root nodulation and disease resistanc.</title>
        <authorList>
            <person name="Jiang F."/>
        </authorList>
    </citation>
    <scope>NUCLEOTIDE SEQUENCE [LARGE SCALE GENOMIC DNA]</scope>
    <source>
        <strain evidence="2">DUOXIRENSHENG_FW03</strain>
        <tissue evidence="2">Leaves</tissue>
    </source>
</reference>
<feature type="signal peptide" evidence="1">
    <location>
        <begin position="1"/>
        <end position="23"/>
    </location>
</feature>
<dbReference type="PANTHER" id="PTHR36313:SF2">
    <property type="match status" value="1"/>
</dbReference>
<keyword evidence="3" id="KW-1185">Reference proteome</keyword>
<organism evidence="2 3">
    <name type="scientific">Psophocarpus tetragonolobus</name>
    <name type="common">Winged bean</name>
    <name type="synonym">Dolichos tetragonolobus</name>
    <dbReference type="NCBI Taxonomy" id="3891"/>
    <lineage>
        <taxon>Eukaryota</taxon>
        <taxon>Viridiplantae</taxon>
        <taxon>Streptophyta</taxon>
        <taxon>Embryophyta</taxon>
        <taxon>Tracheophyta</taxon>
        <taxon>Spermatophyta</taxon>
        <taxon>Magnoliopsida</taxon>
        <taxon>eudicotyledons</taxon>
        <taxon>Gunneridae</taxon>
        <taxon>Pentapetalae</taxon>
        <taxon>rosids</taxon>
        <taxon>fabids</taxon>
        <taxon>Fabales</taxon>
        <taxon>Fabaceae</taxon>
        <taxon>Papilionoideae</taxon>
        <taxon>50 kb inversion clade</taxon>
        <taxon>NPAAA clade</taxon>
        <taxon>indigoferoid/millettioid clade</taxon>
        <taxon>Phaseoleae</taxon>
        <taxon>Psophocarpus</taxon>
    </lineage>
</organism>
<evidence type="ECO:0000313" key="3">
    <source>
        <dbReference type="Proteomes" id="UP001386955"/>
    </source>
</evidence>
<evidence type="ECO:0000313" key="2">
    <source>
        <dbReference type="EMBL" id="KAK7388821.1"/>
    </source>
</evidence>
<evidence type="ECO:0000256" key="1">
    <source>
        <dbReference type="SAM" id="SignalP"/>
    </source>
</evidence>
<dbReference type="GO" id="GO:0008284">
    <property type="term" value="P:positive regulation of cell population proliferation"/>
    <property type="evidence" value="ECO:0007669"/>
    <property type="project" value="TreeGrafter"/>
</dbReference>
<gene>
    <name evidence="2" type="ORF">VNO78_23648</name>
</gene>
<dbReference type="GO" id="GO:0010082">
    <property type="term" value="P:regulation of root meristem growth"/>
    <property type="evidence" value="ECO:0007669"/>
    <property type="project" value="InterPro"/>
</dbReference>
<name>A0AAN9S4D0_PSOTE</name>
<dbReference type="InterPro" id="IPR038804">
    <property type="entry name" value="RGF3"/>
</dbReference>
<accession>A0AAN9S4D0</accession>
<comment type="caution">
    <text evidence="2">The sequence shown here is derived from an EMBL/GenBank/DDBJ whole genome shotgun (WGS) entry which is preliminary data.</text>
</comment>
<dbReference type="GO" id="GO:0010628">
    <property type="term" value="P:positive regulation of gene expression"/>
    <property type="evidence" value="ECO:0007669"/>
    <property type="project" value="TreeGrafter"/>
</dbReference>
<feature type="chain" id="PRO_5042944893" evidence="1">
    <location>
        <begin position="24"/>
        <end position="155"/>
    </location>
</feature>
<dbReference type="GO" id="GO:0005615">
    <property type="term" value="C:extracellular space"/>
    <property type="evidence" value="ECO:0007669"/>
    <property type="project" value="TreeGrafter"/>
</dbReference>
<dbReference type="GO" id="GO:0030154">
    <property type="term" value="P:cell differentiation"/>
    <property type="evidence" value="ECO:0007669"/>
    <property type="project" value="TreeGrafter"/>
</dbReference>
<dbReference type="EMBL" id="JAYMYS010000006">
    <property type="protein sequence ID" value="KAK7388821.1"/>
    <property type="molecule type" value="Genomic_DNA"/>
</dbReference>